<reference evidence="2" key="1">
    <citation type="journal article" date="2005" name="Nature">
        <title>The map-based sequence of the rice genome.</title>
        <authorList>
            <consortium name="International rice genome sequencing project (IRGSP)"/>
            <person name="Matsumoto T."/>
            <person name="Wu J."/>
            <person name="Kanamori H."/>
            <person name="Katayose Y."/>
            <person name="Fujisawa M."/>
            <person name="Namiki N."/>
            <person name="Mizuno H."/>
            <person name="Yamamoto K."/>
            <person name="Antonio B.A."/>
            <person name="Baba T."/>
            <person name="Sakata K."/>
            <person name="Nagamura Y."/>
            <person name="Aoki H."/>
            <person name="Arikawa K."/>
            <person name="Arita K."/>
            <person name="Bito T."/>
            <person name="Chiden Y."/>
            <person name="Fujitsuka N."/>
            <person name="Fukunaka R."/>
            <person name="Hamada M."/>
            <person name="Harada C."/>
            <person name="Hayashi A."/>
            <person name="Hijishita S."/>
            <person name="Honda M."/>
            <person name="Hosokawa S."/>
            <person name="Ichikawa Y."/>
            <person name="Idonuma A."/>
            <person name="Iijima M."/>
            <person name="Ikeda M."/>
            <person name="Ikeno M."/>
            <person name="Ito K."/>
            <person name="Ito S."/>
            <person name="Ito T."/>
            <person name="Ito Y."/>
            <person name="Ito Y."/>
            <person name="Iwabuchi A."/>
            <person name="Kamiya K."/>
            <person name="Karasawa W."/>
            <person name="Kurita K."/>
            <person name="Katagiri S."/>
            <person name="Kikuta A."/>
            <person name="Kobayashi H."/>
            <person name="Kobayashi N."/>
            <person name="Machita K."/>
            <person name="Maehara T."/>
            <person name="Masukawa M."/>
            <person name="Mizubayashi T."/>
            <person name="Mukai Y."/>
            <person name="Nagasaki H."/>
            <person name="Nagata Y."/>
            <person name="Naito S."/>
            <person name="Nakashima M."/>
            <person name="Nakama Y."/>
            <person name="Nakamichi Y."/>
            <person name="Nakamura M."/>
            <person name="Meguro A."/>
            <person name="Negishi M."/>
            <person name="Ohta I."/>
            <person name="Ohta T."/>
            <person name="Okamoto M."/>
            <person name="Ono N."/>
            <person name="Saji S."/>
            <person name="Sakaguchi M."/>
            <person name="Sakai K."/>
            <person name="Shibata M."/>
            <person name="Shimokawa T."/>
            <person name="Song J."/>
            <person name="Takazaki Y."/>
            <person name="Terasawa K."/>
            <person name="Tsugane M."/>
            <person name="Tsuji K."/>
            <person name="Ueda S."/>
            <person name="Waki K."/>
            <person name="Yamagata H."/>
            <person name="Yamamoto M."/>
            <person name="Yamamoto S."/>
            <person name="Yamane H."/>
            <person name="Yoshiki S."/>
            <person name="Yoshihara R."/>
            <person name="Yukawa K."/>
            <person name="Zhong H."/>
            <person name="Yano M."/>
            <person name="Yuan Q."/>
            <person name="Ouyang S."/>
            <person name="Liu J."/>
            <person name="Jones K.M."/>
            <person name="Gansberger K."/>
            <person name="Moffat K."/>
            <person name="Hill J."/>
            <person name="Bera J."/>
            <person name="Fadrosh D."/>
            <person name="Jin S."/>
            <person name="Johri S."/>
            <person name="Kim M."/>
            <person name="Overton L."/>
            <person name="Reardon M."/>
            <person name="Tsitrin T."/>
            <person name="Vuong H."/>
            <person name="Weaver B."/>
            <person name="Ciecko A."/>
            <person name="Tallon L."/>
            <person name="Jackson J."/>
            <person name="Pai G."/>
            <person name="Aken S.V."/>
            <person name="Utterback T."/>
            <person name="Reidmuller S."/>
            <person name="Feldblyum T."/>
            <person name="Hsiao J."/>
            <person name="Zismann V."/>
            <person name="Iobst S."/>
            <person name="de Vazeille A.R."/>
            <person name="Buell C.R."/>
            <person name="Ying K."/>
            <person name="Li Y."/>
            <person name="Lu T."/>
            <person name="Huang Y."/>
            <person name="Zhao Q."/>
            <person name="Feng Q."/>
            <person name="Zhang L."/>
            <person name="Zhu J."/>
            <person name="Weng Q."/>
            <person name="Mu J."/>
            <person name="Lu Y."/>
            <person name="Fan D."/>
            <person name="Liu Y."/>
            <person name="Guan J."/>
            <person name="Zhang Y."/>
            <person name="Yu S."/>
            <person name="Liu X."/>
            <person name="Zhang Y."/>
            <person name="Hong G."/>
            <person name="Han B."/>
            <person name="Choisne N."/>
            <person name="Demange N."/>
            <person name="Orjeda G."/>
            <person name="Samain S."/>
            <person name="Cattolico L."/>
            <person name="Pelletier E."/>
            <person name="Couloux A."/>
            <person name="Segurens B."/>
            <person name="Wincker P."/>
            <person name="D'Hont A."/>
            <person name="Scarpelli C."/>
            <person name="Weissenbach J."/>
            <person name="Salanoubat M."/>
            <person name="Quetier F."/>
            <person name="Yu Y."/>
            <person name="Kim H.R."/>
            <person name="Rambo T."/>
            <person name="Currie J."/>
            <person name="Collura K."/>
            <person name="Luo M."/>
            <person name="Yang T."/>
            <person name="Ammiraju J.S.S."/>
            <person name="Engler F."/>
            <person name="Soderlund C."/>
            <person name="Wing R.A."/>
            <person name="Palmer L.E."/>
            <person name="de la Bastide M."/>
            <person name="Spiegel L."/>
            <person name="Nascimento L."/>
            <person name="Zutavern T."/>
            <person name="O'Shaughnessy A."/>
            <person name="Dike S."/>
            <person name="Dedhia N."/>
            <person name="Preston R."/>
            <person name="Balija V."/>
            <person name="McCombie W.R."/>
            <person name="Chow T."/>
            <person name="Chen H."/>
            <person name="Chung M."/>
            <person name="Chen C."/>
            <person name="Shaw J."/>
            <person name="Wu H."/>
            <person name="Hsiao K."/>
            <person name="Chao Y."/>
            <person name="Chu M."/>
            <person name="Cheng C."/>
            <person name="Hour A."/>
            <person name="Lee P."/>
            <person name="Lin S."/>
            <person name="Lin Y."/>
            <person name="Liou J."/>
            <person name="Liu S."/>
            <person name="Hsing Y."/>
            <person name="Raghuvanshi S."/>
            <person name="Mohanty A."/>
            <person name="Bharti A.K."/>
            <person name="Gaur A."/>
            <person name="Gupta V."/>
            <person name="Kumar D."/>
            <person name="Ravi V."/>
            <person name="Vij S."/>
            <person name="Kapur A."/>
            <person name="Khurana P."/>
            <person name="Khurana P."/>
            <person name="Khurana J.P."/>
            <person name="Tyagi A.K."/>
            <person name="Gaikwad K."/>
            <person name="Singh A."/>
            <person name="Dalal V."/>
            <person name="Srivastava S."/>
            <person name="Dixit A."/>
            <person name="Pal A.K."/>
            <person name="Ghazi I.A."/>
            <person name="Yadav M."/>
            <person name="Pandit A."/>
            <person name="Bhargava A."/>
            <person name="Sureshbabu K."/>
            <person name="Batra K."/>
            <person name="Sharma T.R."/>
            <person name="Mohapatra T."/>
            <person name="Singh N.K."/>
            <person name="Messing J."/>
            <person name="Nelson A.B."/>
            <person name="Fuks G."/>
            <person name="Kavchok S."/>
            <person name="Keizer G."/>
            <person name="Linton E."/>
            <person name="Llaca V."/>
            <person name="Song R."/>
            <person name="Tanyolac B."/>
            <person name="Young S."/>
            <person name="Ho-Il K."/>
            <person name="Hahn J.H."/>
            <person name="Sangsakoo G."/>
            <person name="Vanavichit A."/>
            <person name="de Mattos Luiz.A.T."/>
            <person name="Zimmer P.D."/>
            <person name="Malone G."/>
            <person name="Dellagostin O."/>
            <person name="de Oliveira A.C."/>
            <person name="Bevan M."/>
            <person name="Bancroft I."/>
            <person name="Minx P."/>
            <person name="Cordum H."/>
            <person name="Wilson R."/>
            <person name="Cheng Z."/>
            <person name="Jin W."/>
            <person name="Jiang J."/>
            <person name="Leong S.A."/>
            <person name="Iwama H."/>
            <person name="Gojobori T."/>
            <person name="Itoh T."/>
            <person name="Niimura Y."/>
            <person name="Fujii Y."/>
            <person name="Habara T."/>
            <person name="Sakai H."/>
            <person name="Sato Y."/>
            <person name="Wilson G."/>
            <person name="Kumar K."/>
            <person name="McCouch S."/>
            <person name="Juretic N."/>
            <person name="Hoen D."/>
            <person name="Wright S."/>
            <person name="Bruskiewich R."/>
            <person name="Bureau T."/>
            <person name="Miyao A."/>
            <person name="Hirochika H."/>
            <person name="Nishikawa T."/>
            <person name="Kadowaki K."/>
            <person name="Sugiura M."/>
            <person name="Burr B."/>
            <person name="Sasaki T."/>
        </authorList>
    </citation>
    <scope>NUCLEOTIDE SEQUENCE [LARGE SCALE GENOMIC DNA]</scope>
    <source>
        <strain evidence="2">cv. Nipponbare</strain>
    </source>
</reference>
<sequence length="95" mass="10199">MTMIADATSCNGYPHHFYMRTSRINPWKPILRNKLGTNENLELQLVLRIQLINRPAPGRGGGGDPAAGDVAAVAAAADTTLGLLLSALMQHYDPS</sequence>
<name>Q6ZDR5_ORYSJ</name>
<evidence type="ECO:0000313" key="1">
    <source>
        <dbReference type="EMBL" id="BAD09321.1"/>
    </source>
</evidence>
<protein>
    <submittedName>
        <fullName evidence="1">Uncharacterized protein</fullName>
    </submittedName>
</protein>
<organism evidence="1 2">
    <name type="scientific">Oryza sativa subsp. japonica</name>
    <name type="common">Rice</name>
    <dbReference type="NCBI Taxonomy" id="39947"/>
    <lineage>
        <taxon>Eukaryota</taxon>
        <taxon>Viridiplantae</taxon>
        <taxon>Streptophyta</taxon>
        <taxon>Embryophyta</taxon>
        <taxon>Tracheophyta</taxon>
        <taxon>Spermatophyta</taxon>
        <taxon>Magnoliopsida</taxon>
        <taxon>Liliopsida</taxon>
        <taxon>Poales</taxon>
        <taxon>Poaceae</taxon>
        <taxon>BOP clade</taxon>
        <taxon>Oryzoideae</taxon>
        <taxon>Oryzeae</taxon>
        <taxon>Oryzinae</taxon>
        <taxon>Oryza</taxon>
        <taxon>Oryza sativa</taxon>
    </lineage>
</organism>
<dbReference type="AlphaFoldDB" id="Q6ZDR5"/>
<gene>
    <name evidence="1" type="primary">P0481F05.19</name>
</gene>
<dbReference type="EMBL" id="AP004376">
    <property type="protein sequence ID" value="BAD09321.1"/>
    <property type="molecule type" value="Genomic_DNA"/>
</dbReference>
<dbReference type="Proteomes" id="UP000000763">
    <property type="component" value="Chromosome 8"/>
</dbReference>
<evidence type="ECO:0000313" key="2">
    <source>
        <dbReference type="Proteomes" id="UP000000763"/>
    </source>
</evidence>
<proteinExistence type="predicted"/>
<reference evidence="2" key="2">
    <citation type="journal article" date="2008" name="Nucleic Acids Res.">
        <title>The rice annotation project database (RAP-DB): 2008 update.</title>
        <authorList>
            <consortium name="The rice annotation project (RAP)"/>
        </authorList>
    </citation>
    <scope>GENOME REANNOTATION</scope>
    <source>
        <strain evidence="2">cv. Nipponbare</strain>
    </source>
</reference>
<accession>Q6ZDR5</accession>